<proteinExistence type="predicted"/>
<organism evidence="1 2">
    <name type="scientific">Sinanodonta woodiana</name>
    <name type="common">Chinese pond mussel</name>
    <name type="synonym">Anodonta woodiana</name>
    <dbReference type="NCBI Taxonomy" id="1069815"/>
    <lineage>
        <taxon>Eukaryota</taxon>
        <taxon>Metazoa</taxon>
        <taxon>Spiralia</taxon>
        <taxon>Lophotrochozoa</taxon>
        <taxon>Mollusca</taxon>
        <taxon>Bivalvia</taxon>
        <taxon>Autobranchia</taxon>
        <taxon>Heteroconchia</taxon>
        <taxon>Palaeoheterodonta</taxon>
        <taxon>Unionida</taxon>
        <taxon>Unionoidea</taxon>
        <taxon>Unionidae</taxon>
        <taxon>Unioninae</taxon>
        <taxon>Sinanodonta</taxon>
    </lineage>
</organism>
<name>A0ABD3TZ67_SINWO</name>
<dbReference type="AlphaFoldDB" id="A0ABD3TZ67"/>
<sequence length="58" mass="6029">STTLDFSVTTPTLPVIFCSNVTASENNCSTNVIPNSADFTANVTMEMVTMVTGPVAAD</sequence>
<keyword evidence="2" id="KW-1185">Reference proteome</keyword>
<reference evidence="1 2" key="1">
    <citation type="submission" date="2024-11" db="EMBL/GenBank/DDBJ databases">
        <title>Chromosome-level genome assembly of the freshwater bivalve Anodonta woodiana.</title>
        <authorList>
            <person name="Chen X."/>
        </authorList>
    </citation>
    <scope>NUCLEOTIDE SEQUENCE [LARGE SCALE GENOMIC DNA]</scope>
    <source>
        <strain evidence="1">MN2024</strain>
        <tissue evidence="1">Gills</tissue>
    </source>
</reference>
<accession>A0ABD3TZ67</accession>
<feature type="non-terminal residue" evidence="1">
    <location>
        <position position="1"/>
    </location>
</feature>
<gene>
    <name evidence="1" type="ORF">ACJMK2_019618</name>
</gene>
<dbReference type="EMBL" id="JBJQND010000017">
    <property type="protein sequence ID" value="KAL3841477.1"/>
    <property type="molecule type" value="Genomic_DNA"/>
</dbReference>
<protein>
    <submittedName>
        <fullName evidence="1">Uncharacterized protein</fullName>
    </submittedName>
</protein>
<dbReference type="Proteomes" id="UP001634394">
    <property type="component" value="Unassembled WGS sequence"/>
</dbReference>
<comment type="caution">
    <text evidence="1">The sequence shown here is derived from an EMBL/GenBank/DDBJ whole genome shotgun (WGS) entry which is preliminary data.</text>
</comment>
<evidence type="ECO:0000313" key="2">
    <source>
        <dbReference type="Proteomes" id="UP001634394"/>
    </source>
</evidence>
<feature type="non-terminal residue" evidence="1">
    <location>
        <position position="58"/>
    </location>
</feature>
<evidence type="ECO:0000313" key="1">
    <source>
        <dbReference type="EMBL" id="KAL3841477.1"/>
    </source>
</evidence>